<dbReference type="InterPro" id="IPR043504">
    <property type="entry name" value="Peptidase_S1_PA_chymotrypsin"/>
</dbReference>
<evidence type="ECO:0000313" key="3">
    <source>
        <dbReference type="Proteomes" id="UP001321760"/>
    </source>
</evidence>
<protein>
    <recommendedName>
        <fullName evidence="4">Serine protease</fullName>
    </recommendedName>
</protein>
<dbReference type="Proteomes" id="UP001321760">
    <property type="component" value="Unassembled WGS sequence"/>
</dbReference>
<gene>
    <name evidence="2" type="ORF">QBC34DRAFT_460789</name>
</gene>
<reference evidence="2" key="1">
    <citation type="journal article" date="2023" name="Mol. Phylogenet. Evol.">
        <title>Genome-scale phylogeny and comparative genomics of the fungal order Sordariales.</title>
        <authorList>
            <person name="Hensen N."/>
            <person name="Bonometti L."/>
            <person name="Westerberg I."/>
            <person name="Brannstrom I.O."/>
            <person name="Guillou S."/>
            <person name="Cros-Aarteil S."/>
            <person name="Calhoun S."/>
            <person name="Haridas S."/>
            <person name="Kuo A."/>
            <person name="Mondo S."/>
            <person name="Pangilinan J."/>
            <person name="Riley R."/>
            <person name="LaButti K."/>
            <person name="Andreopoulos B."/>
            <person name="Lipzen A."/>
            <person name="Chen C."/>
            <person name="Yan M."/>
            <person name="Daum C."/>
            <person name="Ng V."/>
            <person name="Clum A."/>
            <person name="Steindorff A."/>
            <person name="Ohm R.A."/>
            <person name="Martin F."/>
            <person name="Silar P."/>
            <person name="Natvig D.O."/>
            <person name="Lalanne C."/>
            <person name="Gautier V."/>
            <person name="Ament-Velasquez S.L."/>
            <person name="Kruys A."/>
            <person name="Hutchinson M.I."/>
            <person name="Powell A.J."/>
            <person name="Barry K."/>
            <person name="Miller A.N."/>
            <person name="Grigoriev I.V."/>
            <person name="Debuchy R."/>
            <person name="Gladieux P."/>
            <person name="Hiltunen Thoren M."/>
            <person name="Johannesson H."/>
        </authorList>
    </citation>
    <scope>NUCLEOTIDE SEQUENCE</scope>
    <source>
        <strain evidence="2">PSN243</strain>
    </source>
</reference>
<evidence type="ECO:0000313" key="2">
    <source>
        <dbReference type="EMBL" id="KAK4450415.1"/>
    </source>
</evidence>
<accession>A0AAV9GPQ9</accession>
<comment type="caution">
    <text evidence="2">The sequence shown here is derived from an EMBL/GenBank/DDBJ whole genome shotgun (WGS) entry which is preliminary data.</text>
</comment>
<name>A0AAV9GPQ9_9PEZI</name>
<dbReference type="SUPFAM" id="SSF50494">
    <property type="entry name" value="Trypsin-like serine proteases"/>
    <property type="match status" value="1"/>
</dbReference>
<keyword evidence="3" id="KW-1185">Reference proteome</keyword>
<proteinExistence type="predicted"/>
<reference evidence="2" key="2">
    <citation type="submission" date="2023-05" db="EMBL/GenBank/DDBJ databases">
        <authorList>
            <consortium name="Lawrence Berkeley National Laboratory"/>
            <person name="Steindorff A."/>
            <person name="Hensen N."/>
            <person name="Bonometti L."/>
            <person name="Westerberg I."/>
            <person name="Brannstrom I.O."/>
            <person name="Guillou S."/>
            <person name="Cros-Aarteil S."/>
            <person name="Calhoun S."/>
            <person name="Haridas S."/>
            <person name="Kuo A."/>
            <person name="Mondo S."/>
            <person name="Pangilinan J."/>
            <person name="Riley R."/>
            <person name="Labutti K."/>
            <person name="Andreopoulos B."/>
            <person name="Lipzen A."/>
            <person name="Chen C."/>
            <person name="Yanf M."/>
            <person name="Daum C."/>
            <person name="Ng V."/>
            <person name="Clum A."/>
            <person name="Ohm R."/>
            <person name="Martin F."/>
            <person name="Silar P."/>
            <person name="Natvig D."/>
            <person name="Lalanne C."/>
            <person name="Gautier V."/>
            <person name="Ament-Velasquez S.L."/>
            <person name="Kruys A."/>
            <person name="Hutchinson M.I."/>
            <person name="Powell A.J."/>
            <person name="Barry K."/>
            <person name="Miller A.N."/>
            <person name="Grigoriev I.V."/>
            <person name="Debuchy R."/>
            <person name="Gladieux P."/>
            <person name="Thoren M.H."/>
            <person name="Johannesson H."/>
        </authorList>
    </citation>
    <scope>NUCLEOTIDE SEQUENCE</scope>
    <source>
        <strain evidence="2">PSN243</strain>
    </source>
</reference>
<dbReference type="InterPro" id="IPR050966">
    <property type="entry name" value="Glutamyl_endopeptidase"/>
</dbReference>
<dbReference type="PANTHER" id="PTHR15462:SF8">
    <property type="entry name" value="SERINE PROTEASE"/>
    <property type="match status" value="1"/>
</dbReference>
<dbReference type="AlphaFoldDB" id="A0AAV9GPQ9"/>
<keyword evidence="1" id="KW-0732">Signal</keyword>
<evidence type="ECO:0000256" key="1">
    <source>
        <dbReference type="ARBA" id="ARBA00022729"/>
    </source>
</evidence>
<dbReference type="PANTHER" id="PTHR15462">
    <property type="entry name" value="SERINE PROTEASE"/>
    <property type="match status" value="1"/>
</dbReference>
<organism evidence="2 3">
    <name type="scientific">Podospora aff. communis PSN243</name>
    <dbReference type="NCBI Taxonomy" id="3040156"/>
    <lineage>
        <taxon>Eukaryota</taxon>
        <taxon>Fungi</taxon>
        <taxon>Dikarya</taxon>
        <taxon>Ascomycota</taxon>
        <taxon>Pezizomycotina</taxon>
        <taxon>Sordariomycetes</taxon>
        <taxon>Sordariomycetidae</taxon>
        <taxon>Sordariales</taxon>
        <taxon>Podosporaceae</taxon>
        <taxon>Podospora</taxon>
    </lineage>
</organism>
<evidence type="ECO:0008006" key="4">
    <source>
        <dbReference type="Google" id="ProtNLM"/>
    </source>
</evidence>
<sequence>MTVSRNSYSAMSALWTIDNSKDVTSNSCPWNHFTHDVLPISYSTTSDTELDAVDEPALAVGTESGPPDLRSRVEEKDFADGGKFRSVVKLVIRYESQGERDAGSLIATGWLVRPDVVATAGSNVFDWSHLARPLGKAVQIKCYIGYHGGKSVGTPGVQFRLAKAVVTTPEWLASPDNRHRDIALLQLERPFEGNLRMFNYVNTPAQGRFILGVVGYPGDKAHDSGLYDEHGGGMYEMFTAQRYNLHDSSSRGGSGLLEYDISTWGGQTGSPVLRKDVNSMTVIGTHIGRTGEKGQASLIGFHGNDYDTMLEAFDNDLPVISESNGIRLVQHPTSPHHSYGDFDLASPASSILETPTDCDAWVSVPSRGIPIGGAVPPHLIKTSVDRGLKLPHGVMGPLTPPDEDTIQLPVGTLVQVFGSPAM</sequence>
<dbReference type="Gene3D" id="2.40.10.10">
    <property type="entry name" value="Trypsin-like serine proteases"/>
    <property type="match status" value="2"/>
</dbReference>
<dbReference type="InterPro" id="IPR009003">
    <property type="entry name" value="Peptidase_S1_PA"/>
</dbReference>
<dbReference type="EMBL" id="MU865932">
    <property type="protein sequence ID" value="KAK4450415.1"/>
    <property type="molecule type" value="Genomic_DNA"/>
</dbReference>